<dbReference type="Pfam" id="PF00201">
    <property type="entry name" value="UDPGT"/>
    <property type="match status" value="1"/>
</dbReference>
<keyword evidence="2 4" id="KW-0808">Transferase</keyword>
<organism evidence="4 5">
    <name type="scientific">Ureibacillus yapensis</name>
    <dbReference type="NCBI Taxonomy" id="2304605"/>
    <lineage>
        <taxon>Bacteria</taxon>
        <taxon>Bacillati</taxon>
        <taxon>Bacillota</taxon>
        <taxon>Bacilli</taxon>
        <taxon>Bacillales</taxon>
        <taxon>Caryophanaceae</taxon>
        <taxon>Ureibacillus</taxon>
    </lineage>
</organism>
<dbReference type="InterPro" id="IPR002213">
    <property type="entry name" value="UDP_glucos_trans"/>
</dbReference>
<comment type="caution">
    <text evidence="4">The sequence shown here is derived from an EMBL/GenBank/DDBJ whole genome shotgun (WGS) entry which is preliminary data.</text>
</comment>
<name>A0A396S4C5_9BACL</name>
<dbReference type="InterPro" id="IPR006326">
    <property type="entry name" value="UDPGT_MGT-like"/>
</dbReference>
<keyword evidence="3" id="KW-0472">Membrane</keyword>
<dbReference type="Gene3D" id="3.40.50.2000">
    <property type="entry name" value="Glycogen Phosphorylase B"/>
    <property type="match status" value="2"/>
</dbReference>
<dbReference type="EMBL" id="QWEI01000009">
    <property type="protein sequence ID" value="RHW33996.1"/>
    <property type="molecule type" value="Genomic_DNA"/>
</dbReference>
<dbReference type="FunFam" id="3.40.50.2000:FF:000072">
    <property type="entry name" value="Glycosyl transferase"/>
    <property type="match status" value="1"/>
</dbReference>
<protein>
    <submittedName>
        <fullName evidence="4">Glucosyltransferase</fullName>
    </submittedName>
</protein>
<dbReference type="AlphaFoldDB" id="A0A396S4C5"/>
<dbReference type="Proteomes" id="UP000265692">
    <property type="component" value="Unassembled WGS sequence"/>
</dbReference>
<dbReference type="GO" id="GO:0016758">
    <property type="term" value="F:hexosyltransferase activity"/>
    <property type="evidence" value="ECO:0007669"/>
    <property type="project" value="InterPro"/>
</dbReference>
<dbReference type="CDD" id="cd03784">
    <property type="entry name" value="GT1_Gtf-like"/>
    <property type="match status" value="1"/>
</dbReference>
<dbReference type="PANTHER" id="PTHR21015">
    <property type="entry name" value="UDP-N-ACETYLGLUCOSAMINE--N-ACETYLMURAMYL-(PENTAPEPTIDE) PYROPHOSPHORYL-UNDECAPRENOL N-ACETYLGLUCOSAMINE TRANSFERASE 1"/>
    <property type="match status" value="1"/>
</dbReference>
<dbReference type="NCBIfam" id="TIGR01426">
    <property type="entry name" value="MGT"/>
    <property type="match status" value="1"/>
</dbReference>
<evidence type="ECO:0000256" key="3">
    <source>
        <dbReference type="ARBA" id="ARBA00023136"/>
    </source>
</evidence>
<gene>
    <name evidence="4" type="ORF">D1B33_14425</name>
</gene>
<reference evidence="4 5" key="1">
    <citation type="submission" date="2018-08" db="EMBL/GenBank/DDBJ databases">
        <title>Lysinibacillus sp. YLB-03 draft genome sequence.</title>
        <authorList>
            <person name="Yu L."/>
        </authorList>
    </citation>
    <scope>NUCLEOTIDE SEQUENCE [LARGE SCALE GENOMIC DNA]</scope>
    <source>
        <strain evidence="4 5">YLB-03</strain>
    </source>
</reference>
<evidence type="ECO:0000313" key="5">
    <source>
        <dbReference type="Proteomes" id="UP000265692"/>
    </source>
</evidence>
<accession>A0A396S4C5</accession>
<dbReference type="GO" id="GO:0008194">
    <property type="term" value="F:UDP-glycosyltransferase activity"/>
    <property type="evidence" value="ECO:0007669"/>
    <property type="project" value="InterPro"/>
</dbReference>
<evidence type="ECO:0000313" key="4">
    <source>
        <dbReference type="EMBL" id="RHW33996.1"/>
    </source>
</evidence>
<dbReference type="RefSeq" id="WP_118877111.1">
    <property type="nucleotide sequence ID" value="NZ_QWEI01000009.1"/>
</dbReference>
<evidence type="ECO:0000256" key="1">
    <source>
        <dbReference type="ARBA" id="ARBA00009995"/>
    </source>
</evidence>
<dbReference type="SUPFAM" id="SSF53756">
    <property type="entry name" value="UDP-Glycosyltransferase/glycogen phosphorylase"/>
    <property type="match status" value="1"/>
</dbReference>
<sequence length="393" mass="44106">MSKIVFFSIPAHGHTNPTIPVVTELVNRGHKVWYYSFLEFQEKIKGSGAAFIACDEFLPNVSQKVLDRKVGKDFAALIEMIADTTIALDEKVCKELREIQPDCIVSDSLCFWGKLFAKKLDIPYICSTTSFAFNQYTAKLMKRNFMEIWRMIVGMPRIHKKMKLLQNHGYDVENFVEIVQNDNETDTIVYTSKEFQPLVHTFSERYAFVGPSIRQTSPIVNDKKDKTVVYISLGTVLNQNRNFYRSAIQAFANTGYEVVMSVGEQTEVSSLGNIPENFTVKNSVDQISVLQATDVFITHCGMNSVNESLYFGVPMVLFPQHSEQRIVADRVAELGAGVQLKGKKPNDLAAAVAEILADLSYYDNAQKLSKTFRNAGGAAEAADVIMAKIEERS</sequence>
<comment type="similarity">
    <text evidence="1">Belongs to the UDP-glycosyltransferase family.</text>
</comment>
<keyword evidence="5" id="KW-1185">Reference proteome</keyword>
<dbReference type="PANTHER" id="PTHR21015:SF22">
    <property type="entry name" value="GLYCOSYLTRANSFERASE"/>
    <property type="match status" value="1"/>
</dbReference>
<evidence type="ECO:0000256" key="2">
    <source>
        <dbReference type="ARBA" id="ARBA00022679"/>
    </source>
</evidence>
<proteinExistence type="inferred from homology"/>
<dbReference type="OrthoDB" id="6620093at2"/>